<feature type="region of interest" description="Disordered" evidence="1">
    <location>
        <begin position="115"/>
        <end position="136"/>
    </location>
</feature>
<dbReference type="KEGG" id="rtg:NCTC13098_00452"/>
<proteinExistence type="predicted"/>
<evidence type="ECO:0000256" key="1">
    <source>
        <dbReference type="SAM" id="MobiDB-lite"/>
    </source>
</evidence>
<feature type="signal peptide" evidence="2">
    <location>
        <begin position="1"/>
        <end position="19"/>
    </location>
</feature>
<reference evidence="3 4" key="1">
    <citation type="submission" date="2018-12" db="EMBL/GenBank/DDBJ databases">
        <authorList>
            <consortium name="Pathogen Informatics"/>
        </authorList>
    </citation>
    <scope>NUCLEOTIDE SEQUENCE [LARGE SCALE GENOMIC DNA]</scope>
    <source>
        <strain evidence="3 4">NCTC13098</strain>
    </source>
</reference>
<dbReference type="RefSeq" id="WP_128877004.1">
    <property type="nucleotide sequence ID" value="NZ_JADCSX010000024.1"/>
</dbReference>
<sequence>MRSKGWRLALLLSVPLPLAGEARDPFQPAEDRCQVAALTQWRYGGAIGSPQQWIGILQDSAGKWRRVRVNDTLAAGWKISLLTAEKIEIATGPGCDPLHWRWLREEKKDAMDKPVISAAAGGSGGQKRVADLSGGR</sequence>
<dbReference type="InterPro" id="IPR019684">
    <property type="entry name" value="HofP"/>
</dbReference>
<evidence type="ECO:0000313" key="4">
    <source>
        <dbReference type="Proteomes" id="UP000274346"/>
    </source>
</evidence>
<accession>A0A3P8IPN6</accession>
<dbReference type="EMBL" id="LR131271">
    <property type="protein sequence ID" value="VDR24174.1"/>
    <property type="molecule type" value="Genomic_DNA"/>
</dbReference>
<dbReference type="Proteomes" id="UP000274346">
    <property type="component" value="Chromosome"/>
</dbReference>
<organism evidence="3 4">
    <name type="scientific">Raoultella terrigena</name>
    <name type="common">Klebsiella terrigena</name>
    <dbReference type="NCBI Taxonomy" id="577"/>
    <lineage>
        <taxon>Bacteria</taxon>
        <taxon>Pseudomonadati</taxon>
        <taxon>Pseudomonadota</taxon>
        <taxon>Gammaproteobacteria</taxon>
        <taxon>Enterobacterales</taxon>
        <taxon>Enterobacteriaceae</taxon>
        <taxon>Klebsiella/Raoultella group</taxon>
        <taxon>Raoultella</taxon>
    </lineage>
</organism>
<protein>
    <submittedName>
        <fullName evidence="3">Protein of uncharacterized function (DUF2531)</fullName>
    </submittedName>
</protein>
<keyword evidence="2" id="KW-0732">Signal</keyword>
<gene>
    <name evidence="3" type="ORF">NCTC13098_00452</name>
</gene>
<dbReference type="AlphaFoldDB" id="A0A3P8IPN6"/>
<evidence type="ECO:0000313" key="3">
    <source>
        <dbReference type="EMBL" id="VDR24174.1"/>
    </source>
</evidence>
<dbReference type="Pfam" id="PF10748">
    <property type="entry name" value="HofP"/>
    <property type="match status" value="1"/>
</dbReference>
<evidence type="ECO:0000256" key="2">
    <source>
        <dbReference type="SAM" id="SignalP"/>
    </source>
</evidence>
<name>A0A3P8IPN6_RAOTE</name>
<feature type="chain" id="PRO_5018207769" evidence="2">
    <location>
        <begin position="20"/>
        <end position="136"/>
    </location>
</feature>